<dbReference type="EMBL" id="BQNB010016820">
    <property type="protein sequence ID" value="GJT56156.1"/>
    <property type="molecule type" value="Genomic_DNA"/>
</dbReference>
<feature type="compositionally biased region" description="Polar residues" evidence="1">
    <location>
        <begin position="71"/>
        <end position="80"/>
    </location>
</feature>
<dbReference type="Proteomes" id="UP001151760">
    <property type="component" value="Unassembled WGS sequence"/>
</dbReference>
<protein>
    <submittedName>
        <fullName evidence="2">Uncharacterized protein</fullName>
    </submittedName>
</protein>
<keyword evidence="3" id="KW-1185">Reference proteome</keyword>
<gene>
    <name evidence="2" type="ORF">Tco_0991210</name>
</gene>
<accession>A0ABQ5EYL0</accession>
<sequence length="191" mass="21342">MKVADTKQLKEDELMLVKFNIENESTRILALTLGMKKLYDISSDIWSSRHQHLNKSGKRRVFMVSRKRNKVSANKGPSSSREFDSAKKVDRSFSLPNSSRHDYGNNGSAKVVHPPGSTAASSGRSSSTKHNQTSDDKTGAVTHRTLPDNHFYVAIRWNRLDGFDMASLSTPALLAEIMSGNVRETLFKKES</sequence>
<evidence type="ECO:0000313" key="3">
    <source>
        <dbReference type="Proteomes" id="UP001151760"/>
    </source>
</evidence>
<evidence type="ECO:0000313" key="2">
    <source>
        <dbReference type="EMBL" id="GJT56156.1"/>
    </source>
</evidence>
<comment type="caution">
    <text evidence="2">The sequence shown here is derived from an EMBL/GenBank/DDBJ whole genome shotgun (WGS) entry which is preliminary data.</text>
</comment>
<feature type="compositionally biased region" description="Low complexity" evidence="1">
    <location>
        <begin position="114"/>
        <end position="128"/>
    </location>
</feature>
<reference evidence="2" key="1">
    <citation type="journal article" date="2022" name="Int. J. Mol. Sci.">
        <title>Draft Genome of Tanacetum Coccineum: Genomic Comparison of Closely Related Tanacetum-Family Plants.</title>
        <authorList>
            <person name="Yamashiro T."/>
            <person name="Shiraishi A."/>
            <person name="Nakayama K."/>
            <person name="Satake H."/>
        </authorList>
    </citation>
    <scope>NUCLEOTIDE SEQUENCE</scope>
</reference>
<feature type="region of interest" description="Disordered" evidence="1">
    <location>
        <begin position="68"/>
        <end position="143"/>
    </location>
</feature>
<name>A0ABQ5EYL0_9ASTR</name>
<proteinExistence type="predicted"/>
<organism evidence="2 3">
    <name type="scientific">Tanacetum coccineum</name>
    <dbReference type="NCBI Taxonomy" id="301880"/>
    <lineage>
        <taxon>Eukaryota</taxon>
        <taxon>Viridiplantae</taxon>
        <taxon>Streptophyta</taxon>
        <taxon>Embryophyta</taxon>
        <taxon>Tracheophyta</taxon>
        <taxon>Spermatophyta</taxon>
        <taxon>Magnoliopsida</taxon>
        <taxon>eudicotyledons</taxon>
        <taxon>Gunneridae</taxon>
        <taxon>Pentapetalae</taxon>
        <taxon>asterids</taxon>
        <taxon>campanulids</taxon>
        <taxon>Asterales</taxon>
        <taxon>Asteraceae</taxon>
        <taxon>Asteroideae</taxon>
        <taxon>Anthemideae</taxon>
        <taxon>Anthemidinae</taxon>
        <taxon>Tanacetum</taxon>
    </lineage>
</organism>
<feature type="compositionally biased region" description="Basic and acidic residues" evidence="1">
    <location>
        <begin position="81"/>
        <end position="91"/>
    </location>
</feature>
<reference evidence="2" key="2">
    <citation type="submission" date="2022-01" db="EMBL/GenBank/DDBJ databases">
        <authorList>
            <person name="Yamashiro T."/>
            <person name="Shiraishi A."/>
            <person name="Satake H."/>
            <person name="Nakayama K."/>
        </authorList>
    </citation>
    <scope>NUCLEOTIDE SEQUENCE</scope>
</reference>
<evidence type="ECO:0000256" key="1">
    <source>
        <dbReference type="SAM" id="MobiDB-lite"/>
    </source>
</evidence>